<dbReference type="InterPro" id="IPR020056">
    <property type="entry name" value="Rbsml_bL25/Gln-tRNA_synth_N"/>
</dbReference>
<dbReference type="EMBL" id="LT907975">
    <property type="protein sequence ID" value="SOB60589.1"/>
    <property type="molecule type" value="Genomic_DNA"/>
</dbReference>
<evidence type="ECO:0000313" key="10">
    <source>
        <dbReference type="Proteomes" id="UP000219215"/>
    </source>
</evidence>
<keyword evidence="1 5" id="KW-0699">rRNA-binding</keyword>
<comment type="subunit">
    <text evidence="5">Part of the 50S ribosomal subunit; part of the 5S rRNA/L5/L18/L25 subcomplex. Contacts the 5S rRNA. Binds to the 5S rRNA independently of L5 and L18.</text>
</comment>
<evidence type="ECO:0000256" key="2">
    <source>
        <dbReference type="ARBA" id="ARBA00022884"/>
    </source>
</evidence>
<dbReference type="PANTHER" id="PTHR33284:SF1">
    <property type="entry name" value="RIBOSOMAL PROTEIN L25_GLN-TRNA SYNTHETASE, ANTI-CODON-BINDING DOMAIN-CONTAINING PROTEIN"/>
    <property type="match status" value="1"/>
</dbReference>
<evidence type="ECO:0000256" key="1">
    <source>
        <dbReference type="ARBA" id="ARBA00022730"/>
    </source>
</evidence>
<feature type="compositionally biased region" description="Acidic residues" evidence="6">
    <location>
        <begin position="191"/>
        <end position="210"/>
    </location>
</feature>
<comment type="function">
    <text evidence="5">This is one of the proteins that binds to the 5S RNA in the ribosome where it forms part of the central protuberance.</text>
</comment>
<feature type="region of interest" description="Disordered" evidence="6">
    <location>
        <begin position="186"/>
        <end position="210"/>
    </location>
</feature>
<keyword evidence="2 5" id="KW-0694">RNA-binding</keyword>
<dbReference type="Pfam" id="PF14693">
    <property type="entry name" value="Ribosomal_TL5_C"/>
    <property type="match status" value="1"/>
</dbReference>
<reference evidence="10" key="1">
    <citation type="submission" date="2017-09" db="EMBL/GenBank/DDBJ databases">
        <authorList>
            <person name="Regsiter A."/>
            <person name="William W."/>
        </authorList>
    </citation>
    <scope>NUCLEOTIDE SEQUENCE [LARGE SCALE GENOMIC DNA]</scope>
    <source>
        <strain evidence="10">500-1</strain>
    </source>
</reference>
<feature type="domain" description="Large ribosomal subunit protein bL25 beta" evidence="8">
    <location>
        <begin position="105"/>
        <end position="186"/>
    </location>
</feature>
<dbReference type="KEGG" id="pprf:DPRO_3673"/>
<gene>
    <name evidence="5 9" type="primary">rplY</name>
    <name evidence="5" type="synonym">ctc</name>
    <name evidence="9" type="ORF">DPRO_3673</name>
</gene>
<evidence type="ECO:0000259" key="8">
    <source>
        <dbReference type="Pfam" id="PF14693"/>
    </source>
</evidence>
<keyword evidence="3 5" id="KW-0689">Ribosomal protein</keyword>
<dbReference type="InterPro" id="IPR001021">
    <property type="entry name" value="Ribosomal_bL25_long"/>
</dbReference>
<dbReference type="InterPro" id="IPR020930">
    <property type="entry name" value="Ribosomal_uL5_bac-type"/>
</dbReference>
<dbReference type="InterPro" id="IPR029751">
    <property type="entry name" value="Ribosomal_L25_dom"/>
</dbReference>
<comment type="similarity">
    <text evidence="5">Belongs to the bacterial ribosomal protein bL25 family. CTC subfamily.</text>
</comment>
<accession>A0A2C8FEU9</accession>
<dbReference type="InterPro" id="IPR037121">
    <property type="entry name" value="Ribosomal_bL25_C"/>
</dbReference>
<dbReference type="PANTHER" id="PTHR33284">
    <property type="entry name" value="RIBOSOMAL PROTEIN L25/GLN-TRNA SYNTHETASE, ANTI-CODON-BINDING DOMAIN-CONTAINING PROTEIN"/>
    <property type="match status" value="1"/>
</dbReference>
<proteinExistence type="inferred from homology"/>
<evidence type="ECO:0000313" key="9">
    <source>
        <dbReference type="EMBL" id="SOB60589.1"/>
    </source>
</evidence>
<dbReference type="AlphaFoldDB" id="A0A2C8FEU9"/>
<organism evidence="9 10">
    <name type="scientific">Pseudodesulfovibrio profundus</name>
    <dbReference type="NCBI Taxonomy" id="57320"/>
    <lineage>
        <taxon>Bacteria</taxon>
        <taxon>Pseudomonadati</taxon>
        <taxon>Thermodesulfobacteriota</taxon>
        <taxon>Desulfovibrionia</taxon>
        <taxon>Desulfovibrionales</taxon>
        <taxon>Desulfovibrionaceae</taxon>
    </lineage>
</organism>
<sequence>MAELLKLNVQERTKLGKGPNRRLRAAGMVPGIYYNAKGANLPVQVELVPLEKAYAQVGNSQVFELVIEKDGKTETMPALLWRIRNEPILGFPEHVDFFGVDLDSEIKVSVPFELVGSAPGEKAGGTLQVLRDTVEVVCKPMSIPETITIDISGLEIMDSVHLEDINFPEGVVPTFEENYAVITVAPKAEESEAEEGEEEAAEETAEATEE</sequence>
<keyword evidence="4 5" id="KW-0687">Ribonucleoprotein</keyword>
<dbReference type="GO" id="GO:0006412">
    <property type="term" value="P:translation"/>
    <property type="evidence" value="ECO:0007669"/>
    <property type="project" value="UniProtKB-UniRule"/>
</dbReference>
<feature type="domain" description="Large ribosomal subunit protein bL25 L25" evidence="7">
    <location>
        <begin position="7"/>
        <end position="97"/>
    </location>
</feature>
<dbReference type="OrthoDB" id="9786489at2"/>
<dbReference type="Gene3D" id="2.40.240.10">
    <property type="entry name" value="Ribosomal Protein L25, Chain P"/>
    <property type="match status" value="1"/>
</dbReference>
<evidence type="ECO:0000256" key="6">
    <source>
        <dbReference type="SAM" id="MobiDB-lite"/>
    </source>
</evidence>
<dbReference type="InterPro" id="IPR020057">
    <property type="entry name" value="Ribosomal_bL25_b-dom"/>
</dbReference>
<dbReference type="GO" id="GO:0008097">
    <property type="term" value="F:5S rRNA binding"/>
    <property type="evidence" value="ECO:0007669"/>
    <property type="project" value="InterPro"/>
</dbReference>
<dbReference type="RefSeq" id="WP_097013288.1">
    <property type="nucleotide sequence ID" value="NZ_LT907975.1"/>
</dbReference>
<dbReference type="GO" id="GO:0022625">
    <property type="term" value="C:cytosolic large ribosomal subunit"/>
    <property type="evidence" value="ECO:0007669"/>
    <property type="project" value="TreeGrafter"/>
</dbReference>
<dbReference type="CDD" id="cd00495">
    <property type="entry name" value="Ribosomal_L25_TL5_CTC"/>
    <property type="match status" value="1"/>
</dbReference>
<dbReference type="NCBIfam" id="TIGR00731">
    <property type="entry name" value="bL25_bact_ctc"/>
    <property type="match status" value="1"/>
</dbReference>
<keyword evidence="10" id="KW-1185">Reference proteome</keyword>
<dbReference type="Gene3D" id="2.170.120.20">
    <property type="entry name" value="Ribosomal protein L25, beta domain"/>
    <property type="match status" value="1"/>
</dbReference>
<dbReference type="InterPro" id="IPR011035">
    <property type="entry name" value="Ribosomal_bL25/Gln-tRNA_synth"/>
</dbReference>
<dbReference type="HAMAP" id="MF_01334">
    <property type="entry name" value="Ribosomal_bL25_CTC"/>
    <property type="match status" value="1"/>
</dbReference>
<evidence type="ECO:0000256" key="3">
    <source>
        <dbReference type="ARBA" id="ARBA00022980"/>
    </source>
</evidence>
<protein>
    <recommendedName>
        <fullName evidence="5">Large ribosomal subunit protein bL25</fullName>
    </recommendedName>
    <alternativeName>
        <fullName evidence="5">General stress protein CTC</fullName>
    </alternativeName>
</protein>
<evidence type="ECO:0000259" key="7">
    <source>
        <dbReference type="Pfam" id="PF01386"/>
    </source>
</evidence>
<dbReference type="Pfam" id="PF01386">
    <property type="entry name" value="Ribosomal_L25p"/>
    <property type="match status" value="1"/>
</dbReference>
<evidence type="ECO:0000256" key="5">
    <source>
        <dbReference type="HAMAP-Rule" id="MF_01334"/>
    </source>
</evidence>
<evidence type="ECO:0000256" key="4">
    <source>
        <dbReference type="ARBA" id="ARBA00023274"/>
    </source>
</evidence>
<dbReference type="GO" id="GO:0003735">
    <property type="term" value="F:structural constituent of ribosome"/>
    <property type="evidence" value="ECO:0007669"/>
    <property type="project" value="InterPro"/>
</dbReference>
<name>A0A2C8FEU9_9BACT</name>
<dbReference type="SUPFAM" id="SSF50715">
    <property type="entry name" value="Ribosomal protein L25-like"/>
    <property type="match status" value="1"/>
</dbReference>
<dbReference type="Proteomes" id="UP000219215">
    <property type="component" value="Chromosome DPRO"/>
</dbReference>